<dbReference type="AlphaFoldDB" id="A0A3R6Z932"/>
<keyword evidence="9" id="KW-1185">Reference proteome</keyword>
<evidence type="ECO:0000256" key="5">
    <source>
        <dbReference type="ARBA" id="ARBA00022679"/>
    </source>
</evidence>
<keyword evidence="4" id="KW-0028">Amino-acid biosynthesis</keyword>
<dbReference type="FunFam" id="3.40.50.1370:FF:000009">
    <property type="entry name" value="Ornithine carbamoyltransferase, mitochondrial"/>
    <property type="match status" value="1"/>
</dbReference>
<comment type="caution">
    <text evidence="8">The sequence shown here is derived from an EMBL/GenBank/DDBJ whole genome shotgun (WGS) entry which is preliminary data.</text>
</comment>
<dbReference type="Pfam" id="PF00185">
    <property type="entry name" value="OTCace"/>
    <property type="match status" value="1"/>
</dbReference>
<dbReference type="PANTHER" id="PTHR45753:SF3">
    <property type="entry name" value="ORNITHINE TRANSCARBAMYLASE, MITOCHONDRIAL"/>
    <property type="match status" value="1"/>
</dbReference>
<dbReference type="NCBIfam" id="NF001986">
    <property type="entry name" value="PRK00779.1"/>
    <property type="match status" value="1"/>
</dbReference>
<dbReference type="EMBL" id="QUSY01000070">
    <property type="protein sequence ID" value="RHY33551.1"/>
    <property type="molecule type" value="Genomic_DNA"/>
</dbReference>
<dbReference type="GO" id="GO:0042450">
    <property type="term" value="P:L-arginine biosynthetic process via ornithine"/>
    <property type="evidence" value="ECO:0007669"/>
    <property type="project" value="TreeGrafter"/>
</dbReference>
<feature type="domain" description="Aspartate/ornithine carbamoyltransferase carbamoyl-P binding" evidence="7">
    <location>
        <begin position="33"/>
        <end position="169"/>
    </location>
</feature>
<dbReference type="InterPro" id="IPR006131">
    <property type="entry name" value="Asp_carbamoyltransf_Asp/Orn-bd"/>
</dbReference>
<dbReference type="VEuPathDB" id="FungiDB:H310_06870"/>
<proteinExistence type="inferred from homology"/>
<feature type="domain" description="Aspartate/ornithine carbamoyltransferase Asp/Orn-binding" evidence="6">
    <location>
        <begin position="175"/>
        <end position="309"/>
    </location>
</feature>
<evidence type="ECO:0000313" key="8">
    <source>
        <dbReference type="EMBL" id="RHY33551.1"/>
    </source>
</evidence>
<dbReference type="InterPro" id="IPR002292">
    <property type="entry name" value="Orn/put_carbamltrans"/>
</dbReference>
<dbReference type="GO" id="GO:0019240">
    <property type="term" value="P:citrulline biosynthetic process"/>
    <property type="evidence" value="ECO:0007669"/>
    <property type="project" value="TreeGrafter"/>
</dbReference>
<dbReference type="PANTHER" id="PTHR45753">
    <property type="entry name" value="ORNITHINE CARBAMOYLTRANSFERASE, MITOCHONDRIAL"/>
    <property type="match status" value="1"/>
</dbReference>
<evidence type="ECO:0000256" key="1">
    <source>
        <dbReference type="ARBA" id="ARBA00007805"/>
    </source>
</evidence>
<keyword evidence="5" id="KW-0808">Transferase</keyword>
<comment type="similarity">
    <text evidence="1">Belongs to the aspartate/ornithine carbamoyltransferase superfamily. OTCase family.</text>
</comment>
<evidence type="ECO:0000256" key="4">
    <source>
        <dbReference type="ARBA" id="ARBA00022605"/>
    </source>
</evidence>
<dbReference type="InterPro" id="IPR006130">
    <property type="entry name" value="Asp/Orn_carbamoylTrfase"/>
</dbReference>
<dbReference type="NCBIfam" id="TIGR00658">
    <property type="entry name" value="orni_carb_tr"/>
    <property type="match status" value="1"/>
</dbReference>
<dbReference type="GO" id="GO:0005737">
    <property type="term" value="C:cytoplasm"/>
    <property type="evidence" value="ECO:0007669"/>
    <property type="project" value="UniProtKB-ARBA"/>
</dbReference>
<dbReference type="GO" id="GO:0004585">
    <property type="term" value="F:ornithine carbamoyltransferase activity"/>
    <property type="evidence" value="ECO:0007669"/>
    <property type="project" value="UniProtKB-EC"/>
</dbReference>
<dbReference type="PRINTS" id="PR00102">
    <property type="entry name" value="OTCASE"/>
</dbReference>
<dbReference type="VEuPathDB" id="FungiDB:H310_06869"/>
<sequence length="804" mass="89743">MLQRALASPFFTAFQRRSSGMVFLSTSRRIPHKFLSTDQLSPEQFQHLLDTAIDYKKRNVEETILKSETLLMIFQKRSTRTRLSSEIGMQRLGGRAIFLSSDDIQLGVNESLKDSARVMSRFGTVLLARVYGHDDVKQLAAESSIPVINALSDKFHPLQALADYMTIQEHFGSAKGLTVSWVGDGNNVLHDYMLAAPLVGANIQIATPQGYEPDADVVKKTVQLAKAAGTTVTLTNDPLEAVQGAHVVATDTWISMGQEEEAKNRIAAFAGYQVTKAMLKHASSNHIFLHCLPRHPEEVDDEVYLHDASLRRVLKEGYVPRCFTRIDPSSSTKQRTACGQSWLSSPTSSSNLFESSAMYSLLRTKGGKILSHTDRDGRRGAHTMSYLASLERDRSKATEKKALRAKAPEYFDRAMDNATYTAEVESRMPSDGIVDYLVYTGSLKVANVPELLGTMDSSAAVAAAIVVEEFIRQEVEAFVEQKQQIPLVDEEALVGCIHELLNGAKPTASLADSVTNELHRVFGKDALSAYDVKKMVEDELACATADDDNEERAQPESIQTWKASRVAKGIQELAQGAVHSEDGIYVTLVHGRPSYWFSAEVPDHGIVTSEGYSSYSQAWNTKLELEARVDAYNQGETARKDGDDAVANMADDENVGGAKEVVEAVHHIQGVVVPLKTYFPNDQYMHRVLMRIALPIPETPATLAERMKRRLWKKIERARDEQERKKQQKQQETETMEHWLRRCVAEGRCPHCSGPCDHIDDSTATCQLWSHFQAKLASVDDRHRSFEDVAIEWFDERRDDAFDV</sequence>
<dbReference type="Gene3D" id="3.40.50.1370">
    <property type="entry name" value="Aspartate/ornithine carbamoyltransferase"/>
    <property type="match status" value="2"/>
</dbReference>
<evidence type="ECO:0000256" key="3">
    <source>
        <dbReference type="ARBA" id="ARBA00022571"/>
    </source>
</evidence>
<dbReference type="Pfam" id="PF02729">
    <property type="entry name" value="OTCace_N"/>
    <property type="match status" value="1"/>
</dbReference>
<evidence type="ECO:0000313" key="9">
    <source>
        <dbReference type="Proteomes" id="UP000285060"/>
    </source>
</evidence>
<accession>A0A3R6Z932</accession>
<dbReference type="InterPro" id="IPR036901">
    <property type="entry name" value="Asp/Orn_carbamoylTrfase_sf"/>
</dbReference>
<dbReference type="InterPro" id="IPR006132">
    <property type="entry name" value="Asp/Orn_carbamoyltranf_P-bd"/>
</dbReference>
<gene>
    <name evidence="8" type="ORF">DYB32_002057</name>
</gene>
<dbReference type="EC" id="2.1.3.3" evidence="2"/>
<dbReference type="GO" id="GO:0016597">
    <property type="term" value="F:amino acid binding"/>
    <property type="evidence" value="ECO:0007669"/>
    <property type="project" value="InterPro"/>
</dbReference>
<dbReference type="PROSITE" id="PS00097">
    <property type="entry name" value="CARBAMOYLTRANSFERASE"/>
    <property type="match status" value="1"/>
</dbReference>
<dbReference type="PRINTS" id="PR00100">
    <property type="entry name" value="AOTCASE"/>
</dbReference>
<evidence type="ECO:0000259" key="6">
    <source>
        <dbReference type="Pfam" id="PF00185"/>
    </source>
</evidence>
<evidence type="ECO:0000259" key="7">
    <source>
        <dbReference type="Pfam" id="PF02729"/>
    </source>
</evidence>
<reference evidence="8 9" key="1">
    <citation type="submission" date="2018-08" db="EMBL/GenBank/DDBJ databases">
        <title>Aphanomyces genome sequencing and annotation.</title>
        <authorList>
            <person name="Minardi D."/>
            <person name="Oidtmann B."/>
            <person name="Van Der Giezen M."/>
            <person name="Studholme D.J."/>
        </authorList>
    </citation>
    <scope>NUCLEOTIDE SEQUENCE [LARGE SCALE GENOMIC DNA]</scope>
    <source>
        <strain evidence="8 9">NJM0002</strain>
    </source>
</reference>
<protein>
    <recommendedName>
        <fullName evidence="2">ornithine carbamoyltransferase</fullName>
        <ecNumber evidence="2">2.1.3.3</ecNumber>
    </recommendedName>
</protein>
<name>A0A3R6Z932_9STRA</name>
<keyword evidence="3" id="KW-0055">Arginine biosynthesis</keyword>
<dbReference type="SUPFAM" id="SSF53671">
    <property type="entry name" value="Aspartate/ornithine carbamoyltransferase"/>
    <property type="match status" value="1"/>
</dbReference>
<dbReference type="Proteomes" id="UP000285060">
    <property type="component" value="Unassembled WGS sequence"/>
</dbReference>
<evidence type="ECO:0000256" key="2">
    <source>
        <dbReference type="ARBA" id="ARBA00013007"/>
    </source>
</evidence>
<organism evidence="8 9">
    <name type="scientific">Aphanomyces invadans</name>
    <dbReference type="NCBI Taxonomy" id="157072"/>
    <lineage>
        <taxon>Eukaryota</taxon>
        <taxon>Sar</taxon>
        <taxon>Stramenopiles</taxon>
        <taxon>Oomycota</taxon>
        <taxon>Saprolegniomycetes</taxon>
        <taxon>Saprolegniales</taxon>
        <taxon>Verrucalvaceae</taxon>
        <taxon>Aphanomyces</taxon>
    </lineage>
</organism>